<dbReference type="EMBL" id="DWVZ01000142">
    <property type="protein sequence ID" value="HJC64004.1"/>
    <property type="molecule type" value="Genomic_DNA"/>
</dbReference>
<dbReference type="PIRSF" id="PIRSF021435">
    <property type="entry name" value="SpoIIIAB"/>
    <property type="match status" value="1"/>
</dbReference>
<gene>
    <name evidence="1" type="ORF">H9753_10370</name>
</gene>
<reference evidence="1" key="1">
    <citation type="journal article" date="2021" name="PeerJ">
        <title>Extensive microbial diversity within the chicken gut microbiome revealed by metagenomics and culture.</title>
        <authorList>
            <person name="Gilroy R."/>
            <person name="Ravi A."/>
            <person name="Getino M."/>
            <person name="Pursley I."/>
            <person name="Horton D.L."/>
            <person name="Alikhan N.F."/>
            <person name="Baker D."/>
            <person name="Gharbi K."/>
            <person name="Hall N."/>
            <person name="Watson M."/>
            <person name="Adriaenssens E.M."/>
            <person name="Foster-Nyarko E."/>
            <person name="Jarju S."/>
            <person name="Secka A."/>
            <person name="Antonio M."/>
            <person name="Oren A."/>
            <person name="Chaudhuri R.R."/>
            <person name="La Ragione R."/>
            <person name="Hildebrand F."/>
            <person name="Pallen M.J."/>
        </authorList>
    </citation>
    <scope>NUCLEOTIDE SEQUENCE</scope>
    <source>
        <strain evidence="1">ChiBcec2-3848</strain>
    </source>
</reference>
<dbReference type="InterPro" id="IPR014198">
    <property type="entry name" value="Spore_III_AB"/>
</dbReference>
<dbReference type="Pfam" id="PF09548">
    <property type="entry name" value="Spore_III_AB"/>
    <property type="match status" value="1"/>
</dbReference>
<protein>
    <submittedName>
        <fullName evidence="1">Stage III sporulation protein AB</fullName>
    </submittedName>
</protein>
<accession>A0A9D2PN44</accession>
<dbReference type="Proteomes" id="UP000823886">
    <property type="component" value="Unassembled WGS sequence"/>
</dbReference>
<name>A0A9D2PN44_9FIRM</name>
<evidence type="ECO:0000313" key="1">
    <source>
        <dbReference type="EMBL" id="HJC64004.1"/>
    </source>
</evidence>
<dbReference type="AlphaFoldDB" id="A0A9D2PN44"/>
<reference evidence="1" key="2">
    <citation type="submission" date="2021-04" db="EMBL/GenBank/DDBJ databases">
        <authorList>
            <person name="Gilroy R."/>
        </authorList>
    </citation>
    <scope>NUCLEOTIDE SEQUENCE</scope>
    <source>
        <strain evidence="1">ChiBcec2-3848</strain>
    </source>
</reference>
<proteinExistence type="predicted"/>
<comment type="caution">
    <text evidence="1">The sequence shown here is derived from an EMBL/GenBank/DDBJ whole genome shotgun (WGS) entry which is preliminary data.</text>
</comment>
<sequence length="172" mass="19294">MLKAAGAILVIFACTALGYAQSLTFQKRLGCLEEIRKMTVLLLGEITYRKEALPQAMERVSGKVAAPLSEFLKEVSREAGTCQGVRFSQIFAGRAQRFFKDSGMTRQDTESFVQLGEYLGYMDVTMQQNTIQLYLKELELQIQQAQKEEPVKTKLYRSMGAMGGIFLAVMLL</sequence>
<evidence type="ECO:0000313" key="2">
    <source>
        <dbReference type="Proteomes" id="UP000823886"/>
    </source>
</evidence>
<organism evidence="1 2">
    <name type="scientific">Candidatus Blautia merdavium</name>
    <dbReference type="NCBI Taxonomy" id="2838494"/>
    <lineage>
        <taxon>Bacteria</taxon>
        <taxon>Bacillati</taxon>
        <taxon>Bacillota</taxon>
        <taxon>Clostridia</taxon>
        <taxon>Lachnospirales</taxon>
        <taxon>Lachnospiraceae</taxon>
        <taxon>Blautia</taxon>
    </lineage>
</organism>